<organism evidence="1 2">
    <name type="scientific">Polyplax serrata</name>
    <name type="common">Common mouse louse</name>
    <dbReference type="NCBI Taxonomy" id="468196"/>
    <lineage>
        <taxon>Eukaryota</taxon>
        <taxon>Metazoa</taxon>
        <taxon>Ecdysozoa</taxon>
        <taxon>Arthropoda</taxon>
        <taxon>Hexapoda</taxon>
        <taxon>Insecta</taxon>
        <taxon>Pterygota</taxon>
        <taxon>Neoptera</taxon>
        <taxon>Paraneoptera</taxon>
        <taxon>Psocodea</taxon>
        <taxon>Troctomorpha</taxon>
        <taxon>Phthiraptera</taxon>
        <taxon>Anoplura</taxon>
        <taxon>Polyplacidae</taxon>
        <taxon>Polyplax</taxon>
    </lineage>
</organism>
<dbReference type="EMBL" id="JAWJWF010000049">
    <property type="protein sequence ID" value="KAK6619248.1"/>
    <property type="molecule type" value="Genomic_DNA"/>
</dbReference>
<gene>
    <name evidence="1" type="ORF">RUM44_003630</name>
</gene>
<reference evidence="1 2" key="1">
    <citation type="submission" date="2023-09" db="EMBL/GenBank/DDBJ databases">
        <title>Genomes of two closely related lineages of the louse Polyplax serrata with different host specificities.</title>
        <authorList>
            <person name="Martinu J."/>
            <person name="Tarabai H."/>
            <person name="Stefka J."/>
            <person name="Hypsa V."/>
        </authorList>
    </citation>
    <scope>NUCLEOTIDE SEQUENCE [LARGE SCALE GENOMIC DNA]</scope>
    <source>
        <strain evidence="1">98ZLc_SE</strain>
    </source>
</reference>
<dbReference type="Proteomes" id="UP001359485">
    <property type="component" value="Unassembled WGS sequence"/>
</dbReference>
<accession>A0ABR1AIN6</accession>
<protein>
    <submittedName>
        <fullName evidence="1">Uncharacterized protein</fullName>
    </submittedName>
</protein>
<evidence type="ECO:0000313" key="2">
    <source>
        <dbReference type="Proteomes" id="UP001359485"/>
    </source>
</evidence>
<proteinExistence type="predicted"/>
<keyword evidence="2" id="KW-1185">Reference proteome</keyword>
<comment type="caution">
    <text evidence="1">The sequence shown here is derived from an EMBL/GenBank/DDBJ whole genome shotgun (WGS) entry which is preliminary data.</text>
</comment>
<evidence type="ECO:0000313" key="1">
    <source>
        <dbReference type="EMBL" id="KAK6619248.1"/>
    </source>
</evidence>
<sequence length="130" mass="14332">MATGECKTNDGQIAKKFSCHGAVSPEEQFPVTANEPEETQNQISVFGLSADLATALAALQLSTRFYFFFCRGRRMIHFVLHSPRGLATINLAAFTEHKKKSKESGGLQFKFVPAIATGHHLHPMYPPLLV</sequence>
<name>A0ABR1AIN6_POLSC</name>